<feature type="region of interest" description="Disordered" evidence="3">
    <location>
        <begin position="64"/>
        <end position="166"/>
    </location>
</feature>
<dbReference type="Proteomes" id="UP000694388">
    <property type="component" value="Unplaced"/>
</dbReference>
<evidence type="ECO:0000313" key="6">
    <source>
        <dbReference type="Ensembl" id="ENSEBUP00000016016.1"/>
    </source>
</evidence>
<dbReference type="InterPro" id="IPR039041">
    <property type="entry name" value="Nav/unc-53"/>
</dbReference>
<feature type="coiled-coil region" evidence="2">
    <location>
        <begin position="936"/>
        <end position="963"/>
    </location>
</feature>
<feature type="compositionally biased region" description="Low complexity" evidence="3">
    <location>
        <begin position="529"/>
        <end position="546"/>
    </location>
</feature>
<name>A0A8C4QJW6_EPTBU</name>
<evidence type="ECO:0000259" key="5">
    <source>
        <dbReference type="Pfam" id="PF25408"/>
    </source>
</evidence>
<evidence type="ECO:0000256" key="1">
    <source>
        <dbReference type="ARBA" id="ARBA00023054"/>
    </source>
</evidence>
<feature type="compositionally biased region" description="Basic and acidic residues" evidence="3">
    <location>
        <begin position="516"/>
        <end position="527"/>
    </location>
</feature>
<sequence>MGERQREDEGQGLRLIDSKRIKGAPGEIGRGCLGRTFLREGLMGTGQEWSKGSVREGMRKVGEELRNTGTDGERRVDGEITEGDSEAVSELVPKVSRFLKSESRKAVQPIGRPSPSHHSSQVELRMEMEGSWCKGNRSRGHGPERGGDRERTTDGDIGGYASDGDVLGKCLRRKGYLNLSLSSKAPRRPPAYRENNMNSWDDSPGSSSSSISDTIENLSTDELNTSSSIGSLTHTPSKLLPLSLASPPQEDGEESSCYGDGQLWCQSLPRRHDDTVSEPVFPLARQPLRPQGGSRDALSHQGGTSFMGSRRKGQRSSALRASAKTDDAKVSELQPPAHIPPPLLRASSDGDGKDHYSNSPIIPTMSRPTTPTNSTAFGIRRIGGSLGFGEALHGAGGSRGTGVSAESATLGKTPRLRGGPGRTGRRSSALNVPLHNEEDEGEEEEDPPIPQQTLFYCSLPRPGKASGRVSHAVTAMPEYRMSVPRRTANQTDREKVLASESESTACHLALGPREPGLSERSFRRPELSRPPSRSRSEEGSPPARRSFLLKSSRLENISSFSTLSSSLHSEPSSLGLNEVDGDQGNDQISSQGHRMSGERDQGIMTLPRQSARMSVSIASEPSCEWPRSLSISSLNIPLEAQPQMVPKMHPPAHGSSLSIASCSSSVFSMPEEKGQSEPEEKGKIETHLVGVFEETLNSMAYRLQDLAFTAQHKDVQLSELRQTIELVKQQNSLAQAALSGVLMSAEPHAESLGLLRQPSTDSITSGSSIGGNGVTGGEASGLVAGKMVGGVPGRTTGGQPGTVVPGMSPKISVADGDAPRKKKKGWLRSSFKQAFGKKKKAENEESSALDTIASTLTESMEGADAVESGEVDEGKETGEWREVGEKGEACLGEGDDKGDGECVEGSTIVRLRGELRSKELKLTDVRLEALGSAHQLDQLHQLMSSMQMEIERLKVENDRLKGDAVQTSRIKGTAGGTGRVLDSVDVVDGAGVTEGADSKGQVGRRRTDLQVTNIVCLRVIIAGYEDKVMQLGSVSLRTEASWEALDSILRLLFKEYLIRIDPTSCLGLGWESVTGYQLGIAFRCRSLPSPPRLPASYATAQGAPVRLMLKGPAEGCVDSLALLLLSPKPCLLRSLSLLSLHRHFVLSGPPDSQKTRFALGLAWHLANVHETTEDMEEEEDSAGAEPVVLIKLKELTLQESNERVREALNDHRVQVLMLDDLHVISDPLALLSPLHSNAIRPYIIATMEHVGSSGPDITSLPGFGLLHLSPHSEPIKGLLGRNLRQALIQAGDWGPEAQEVSGSQEGVGRSAALAPMARVVDWLPRLWRQLNRQLETRGEDGGHFGLGIFIGCPMDISASYKWFLDIWLNQLLPHLQSGDSLFQWIVDSQPWAGPLPLSPTLASKSKPDPLVAMLKQLQASTAGDGNENLSVQSTI</sequence>
<feature type="compositionally biased region" description="Low complexity" evidence="3">
    <location>
        <begin position="236"/>
        <end position="248"/>
    </location>
</feature>
<feature type="domain" description="CortBP2/NAV1-like AAA+ ATPase lid" evidence="5">
    <location>
        <begin position="1313"/>
        <end position="1377"/>
    </location>
</feature>
<dbReference type="Pfam" id="PF25408">
    <property type="entry name" value="AAA_lid_NAV1"/>
    <property type="match status" value="1"/>
</dbReference>
<feature type="compositionally biased region" description="Basic and acidic residues" evidence="3">
    <location>
        <begin position="64"/>
        <end position="78"/>
    </location>
</feature>
<feature type="compositionally biased region" description="Acidic residues" evidence="3">
    <location>
        <begin position="437"/>
        <end position="447"/>
    </location>
</feature>
<accession>A0A8C4QJW6</accession>
<evidence type="ECO:0000256" key="3">
    <source>
        <dbReference type="SAM" id="MobiDB-lite"/>
    </source>
</evidence>
<dbReference type="GeneTree" id="ENSGT00940000155663"/>
<evidence type="ECO:0000256" key="2">
    <source>
        <dbReference type="SAM" id="Coils"/>
    </source>
</evidence>
<feature type="region of interest" description="Disordered" evidence="3">
    <location>
        <begin position="564"/>
        <end position="601"/>
    </location>
</feature>
<feature type="region of interest" description="Disordered" evidence="3">
    <location>
        <begin position="283"/>
        <end position="378"/>
    </location>
</feature>
<dbReference type="InterPro" id="IPR057126">
    <property type="entry name" value="NAV1-like_ubiquitin-like"/>
</dbReference>
<proteinExistence type="predicted"/>
<feature type="compositionally biased region" description="Polar residues" evidence="3">
    <location>
        <begin position="214"/>
        <end position="235"/>
    </location>
</feature>
<dbReference type="PANTHER" id="PTHR12784:SF28">
    <property type="entry name" value="PROTEIN SICKIE"/>
    <property type="match status" value="1"/>
</dbReference>
<evidence type="ECO:0000259" key="4">
    <source>
        <dbReference type="Pfam" id="PF23092"/>
    </source>
</evidence>
<feature type="compositionally biased region" description="Polar residues" evidence="3">
    <location>
        <begin position="584"/>
        <end position="593"/>
    </location>
</feature>
<dbReference type="GO" id="GO:0022008">
    <property type="term" value="P:neurogenesis"/>
    <property type="evidence" value="ECO:0007669"/>
    <property type="project" value="InterPro"/>
</dbReference>
<evidence type="ECO:0000313" key="7">
    <source>
        <dbReference type="Proteomes" id="UP000694388"/>
    </source>
</evidence>
<dbReference type="Pfam" id="PF23092">
    <property type="entry name" value="Ubiquitin_6"/>
    <property type="match status" value="1"/>
</dbReference>
<feature type="region of interest" description="Disordered" evidence="3">
    <location>
        <begin position="796"/>
        <end position="826"/>
    </location>
</feature>
<protein>
    <recommendedName>
        <fullName evidence="8">AAA+ ATPase domain-containing protein</fullName>
    </recommendedName>
</protein>
<dbReference type="PANTHER" id="PTHR12784">
    <property type="entry name" value="STEERIN"/>
    <property type="match status" value="1"/>
</dbReference>
<feature type="region of interest" description="Disordered" evidence="3">
    <location>
        <begin position="179"/>
        <end position="263"/>
    </location>
</feature>
<feature type="compositionally biased region" description="Low complexity" evidence="3">
    <location>
        <begin position="199"/>
        <end position="213"/>
    </location>
</feature>
<feature type="compositionally biased region" description="Polar residues" evidence="3">
    <location>
        <begin position="357"/>
        <end position="376"/>
    </location>
</feature>
<dbReference type="Ensembl" id="ENSEBUT00000016592.1">
    <property type="protein sequence ID" value="ENSEBUP00000016016.1"/>
    <property type="gene ID" value="ENSEBUG00000010027.1"/>
</dbReference>
<reference evidence="6" key="1">
    <citation type="submission" date="2025-08" db="UniProtKB">
        <authorList>
            <consortium name="Ensembl"/>
        </authorList>
    </citation>
    <scope>IDENTIFICATION</scope>
</reference>
<reference evidence="6" key="2">
    <citation type="submission" date="2025-09" db="UniProtKB">
        <authorList>
            <consortium name="Ensembl"/>
        </authorList>
    </citation>
    <scope>IDENTIFICATION</scope>
</reference>
<feature type="compositionally biased region" description="Basic and acidic residues" evidence="3">
    <location>
        <begin position="141"/>
        <end position="154"/>
    </location>
</feature>
<evidence type="ECO:0008006" key="8">
    <source>
        <dbReference type="Google" id="ProtNLM"/>
    </source>
</evidence>
<keyword evidence="7" id="KW-1185">Reference proteome</keyword>
<feature type="domain" description="Neuron navigator 1-like ubiquitin-like" evidence="4">
    <location>
        <begin position="1027"/>
        <end position="1100"/>
    </location>
</feature>
<organism evidence="6 7">
    <name type="scientific">Eptatretus burgeri</name>
    <name type="common">Inshore hagfish</name>
    <dbReference type="NCBI Taxonomy" id="7764"/>
    <lineage>
        <taxon>Eukaryota</taxon>
        <taxon>Metazoa</taxon>
        <taxon>Chordata</taxon>
        <taxon>Craniata</taxon>
        <taxon>Vertebrata</taxon>
        <taxon>Cyclostomata</taxon>
        <taxon>Myxini</taxon>
        <taxon>Myxiniformes</taxon>
        <taxon>Myxinidae</taxon>
        <taxon>Eptatretinae</taxon>
        <taxon>Eptatretus</taxon>
    </lineage>
</organism>
<feature type="region of interest" description="Disordered" evidence="3">
    <location>
        <begin position="480"/>
        <end position="546"/>
    </location>
</feature>
<dbReference type="InterPro" id="IPR057568">
    <property type="entry name" value="CortBP2_NAV1-like_AAA_lid"/>
</dbReference>
<feature type="region of interest" description="Disordered" evidence="3">
    <location>
        <begin position="393"/>
        <end position="453"/>
    </location>
</feature>
<feature type="compositionally biased region" description="Low complexity" evidence="3">
    <location>
        <begin position="564"/>
        <end position="576"/>
    </location>
</feature>
<keyword evidence="1 2" id="KW-0175">Coiled coil</keyword>